<feature type="transmembrane region" description="Helical" evidence="1">
    <location>
        <begin position="20"/>
        <end position="41"/>
    </location>
</feature>
<name>A0A1G6GH78_9BACI</name>
<keyword evidence="1" id="KW-0812">Transmembrane</keyword>
<protein>
    <recommendedName>
        <fullName evidence="4">DUF3278 domain-containing protein</fullName>
    </recommendedName>
</protein>
<evidence type="ECO:0000256" key="1">
    <source>
        <dbReference type="SAM" id="Phobius"/>
    </source>
</evidence>
<proteinExistence type="predicted"/>
<dbReference type="OrthoDB" id="2429113at2"/>
<keyword evidence="3" id="KW-1185">Reference proteome</keyword>
<gene>
    <name evidence="2" type="ORF">SAMN05421737_10150</name>
</gene>
<dbReference type="STRING" id="1464122.SAMN05421737_10150"/>
<keyword evidence="1" id="KW-1133">Transmembrane helix</keyword>
<accession>A0A1G6GH78</accession>
<evidence type="ECO:0000313" key="3">
    <source>
        <dbReference type="Proteomes" id="UP000242662"/>
    </source>
</evidence>
<feature type="transmembrane region" description="Helical" evidence="1">
    <location>
        <begin position="53"/>
        <end position="75"/>
    </location>
</feature>
<sequence length="156" mass="18095">MIRSWIGWLLPEDEYKRQKVLYFIAEGAGLSFVVSFLSYSYSLFLMNSTNYDLLFFIFFASIMIFPFYVTIRYVLSGLEHANIDGENDQNAKKKSLLKSTGIVSLIFLLSNILYKPFASYGWFDIVGKATFFALFWYVAGYVSLSRAIRKSRQLDE</sequence>
<dbReference type="AlphaFoldDB" id="A0A1G6GH78"/>
<feature type="transmembrane region" description="Helical" evidence="1">
    <location>
        <begin position="96"/>
        <end position="114"/>
    </location>
</feature>
<keyword evidence="1" id="KW-0472">Membrane</keyword>
<organism evidence="2 3">
    <name type="scientific">Shouchella lonarensis</name>
    <dbReference type="NCBI Taxonomy" id="1464122"/>
    <lineage>
        <taxon>Bacteria</taxon>
        <taxon>Bacillati</taxon>
        <taxon>Bacillota</taxon>
        <taxon>Bacilli</taxon>
        <taxon>Bacillales</taxon>
        <taxon>Bacillaceae</taxon>
        <taxon>Shouchella</taxon>
    </lineage>
</organism>
<dbReference type="Proteomes" id="UP000242662">
    <property type="component" value="Unassembled WGS sequence"/>
</dbReference>
<evidence type="ECO:0000313" key="2">
    <source>
        <dbReference type="EMBL" id="SDB81300.1"/>
    </source>
</evidence>
<dbReference type="RefSeq" id="WP_090774309.1">
    <property type="nucleotide sequence ID" value="NZ_FMYM01000001.1"/>
</dbReference>
<reference evidence="3" key="1">
    <citation type="submission" date="2016-09" db="EMBL/GenBank/DDBJ databases">
        <authorList>
            <person name="Varghese N."/>
            <person name="Submissions S."/>
        </authorList>
    </citation>
    <scope>NUCLEOTIDE SEQUENCE [LARGE SCALE GENOMIC DNA]</scope>
    <source>
        <strain evidence="3">25nlg</strain>
    </source>
</reference>
<feature type="transmembrane region" description="Helical" evidence="1">
    <location>
        <begin position="120"/>
        <end position="144"/>
    </location>
</feature>
<dbReference type="EMBL" id="FMYM01000001">
    <property type="protein sequence ID" value="SDB81300.1"/>
    <property type="molecule type" value="Genomic_DNA"/>
</dbReference>
<evidence type="ECO:0008006" key="4">
    <source>
        <dbReference type="Google" id="ProtNLM"/>
    </source>
</evidence>